<comment type="caution">
    <text evidence="2">The sequence shown here is derived from an EMBL/GenBank/DDBJ whole genome shotgun (WGS) entry which is preliminary data.</text>
</comment>
<dbReference type="Gene3D" id="3.40.50.300">
    <property type="entry name" value="P-loop containing nucleotide triphosphate hydrolases"/>
    <property type="match status" value="1"/>
</dbReference>
<organism evidence="2 3">
    <name type="scientific">Paenibacillus apii</name>
    <dbReference type="NCBI Taxonomy" id="1850370"/>
    <lineage>
        <taxon>Bacteria</taxon>
        <taxon>Bacillati</taxon>
        <taxon>Bacillota</taxon>
        <taxon>Bacilli</taxon>
        <taxon>Bacillales</taxon>
        <taxon>Paenibacillaceae</taxon>
        <taxon>Paenibacillus</taxon>
    </lineage>
</organism>
<protein>
    <submittedName>
        <fullName evidence="2">Uncharacterized protein</fullName>
    </submittedName>
</protein>
<reference evidence="2 3" key="1">
    <citation type="submission" date="2020-02" db="EMBL/GenBank/DDBJ databases">
        <authorList>
            <person name="Gao J."/>
            <person name="Sun J."/>
        </authorList>
    </citation>
    <scope>NUCLEOTIDE SEQUENCE [LARGE SCALE GENOMIC DNA]</scope>
    <source>
        <strain evidence="2 3">7124</strain>
    </source>
</reference>
<evidence type="ECO:0000313" key="3">
    <source>
        <dbReference type="Proteomes" id="UP000480151"/>
    </source>
</evidence>
<dbReference type="RefSeq" id="WP_165096849.1">
    <property type="nucleotide sequence ID" value="NZ_JAAKGU010000003.1"/>
</dbReference>
<dbReference type="EMBL" id="JAAKGU010000003">
    <property type="protein sequence ID" value="NGM82454.1"/>
    <property type="molecule type" value="Genomic_DNA"/>
</dbReference>
<feature type="coiled-coil region" evidence="1">
    <location>
        <begin position="15"/>
        <end position="42"/>
    </location>
</feature>
<evidence type="ECO:0000313" key="2">
    <source>
        <dbReference type="EMBL" id="NGM82454.1"/>
    </source>
</evidence>
<keyword evidence="1" id="KW-0175">Coiled coil</keyword>
<name>A0A6M1PIS9_9BACL</name>
<dbReference type="Proteomes" id="UP000480151">
    <property type="component" value="Unassembled WGS sequence"/>
</dbReference>
<gene>
    <name evidence="2" type="ORF">G5B47_08490</name>
</gene>
<accession>A0A6M1PIS9</accession>
<dbReference type="InterPro" id="IPR027417">
    <property type="entry name" value="P-loop_NTPase"/>
</dbReference>
<sequence>MHRAAEIHVFYEPTEGSIEEKILELQQRKKDLIEEVIEAGENSVSRLSEQDIREMLRM</sequence>
<keyword evidence="3" id="KW-1185">Reference proteome</keyword>
<dbReference type="AlphaFoldDB" id="A0A6M1PIS9"/>
<dbReference type="SUPFAM" id="SSF52540">
    <property type="entry name" value="P-loop containing nucleoside triphosphate hydrolases"/>
    <property type="match status" value="1"/>
</dbReference>
<proteinExistence type="predicted"/>
<evidence type="ECO:0000256" key="1">
    <source>
        <dbReference type="SAM" id="Coils"/>
    </source>
</evidence>